<evidence type="ECO:0000256" key="6">
    <source>
        <dbReference type="ARBA" id="ARBA00023136"/>
    </source>
</evidence>
<name>Q725N8_NITV2</name>
<protein>
    <submittedName>
        <fullName evidence="8">Permease, putative</fullName>
    </submittedName>
</protein>
<dbReference type="HOGENOM" id="CLU_049002_0_0_7"/>
<feature type="transmembrane region" description="Helical" evidence="7">
    <location>
        <begin position="422"/>
        <end position="440"/>
    </location>
</feature>
<organism evidence="8 9">
    <name type="scientific">Nitratidesulfovibrio vulgaris (strain ATCC 29579 / DSM 644 / CCUG 34227 / NCIMB 8303 / VKM B-1760 / Hildenborough)</name>
    <name type="common">Desulfovibrio vulgaris</name>
    <dbReference type="NCBI Taxonomy" id="882"/>
    <lineage>
        <taxon>Bacteria</taxon>
        <taxon>Pseudomonadati</taxon>
        <taxon>Thermodesulfobacteriota</taxon>
        <taxon>Desulfovibrionia</taxon>
        <taxon>Desulfovibrionales</taxon>
        <taxon>Desulfovibrionaceae</taxon>
        <taxon>Nitratidesulfovibrio</taxon>
    </lineage>
</organism>
<dbReference type="STRING" id="882.DVU_3386"/>
<dbReference type="NCBIfam" id="NF033936">
    <property type="entry name" value="CuZnOut_SO0444"/>
    <property type="match status" value="1"/>
</dbReference>
<keyword evidence="5 7" id="KW-1133">Transmembrane helix</keyword>
<feature type="transmembrane region" description="Helical" evidence="7">
    <location>
        <begin position="314"/>
        <end position="344"/>
    </location>
</feature>
<dbReference type="InterPro" id="IPR005524">
    <property type="entry name" value="DUF318"/>
</dbReference>
<feature type="transmembrane region" description="Helical" evidence="7">
    <location>
        <begin position="351"/>
        <end position="374"/>
    </location>
</feature>
<evidence type="ECO:0000256" key="5">
    <source>
        <dbReference type="ARBA" id="ARBA00022989"/>
    </source>
</evidence>
<dbReference type="PaxDb" id="882-DVU_3386"/>
<reference evidence="8 9" key="1">
    <citation type="journal article" date="2004" name="Nat. Biotechnol.">
        <title>The genome sequence of the anaerobic, sulfate-reducing bacterium Desulfovibrio vulgaris Hildenborough.</title>
        <authorList>
            <person name="Heidelberg J.F."/>
            <person name="Seshadri R."/>
            <person name="Haveman S.A."/>
            <person name="Hemme C.L."/>
            <person name="Paulsen I.T."/>
            <person name="Kolonay J.F."/>
            <person name="Eisen J.A."/>
            <person name="Ward N."/>
            <person name="Methe B."/>
            <person name="Brinkac L.M."/>
            <person name="Daugherty S.C."/>
            <person name="Deboy R.T."/>
            <person name="Dodson R.J."/>
            <person name="Durkin A.S."/>
            <person name="Madupu R."/>
            <person name="Nelson W.C."/>
            <person name="Sullivan S.A."/>
            <person name="Fouts D."/>
            <person name="Haft D.H."/>
            <person name="Selengut J."/>
            <person name="Peterson J.D."/>
            <person name="Davidsen T.M."/>
            <person name="Zafar N."/>
            <person name="Zhou L."/>
            <person name="Radune D."/>
            <person name="Dimitrov G."/>
            <person name="Hance M."/>
            <person name="Tran K."/>
            <person name="Khouri H."/>
            <person name="Gill J."/>
            <person name="Utterback T.R."/>
            <person name="Feldblyum T.V."/>
            <person name="Wall J.D."/>
            <person name="Voordouw G."/>
            <person name="Fraser C.M."/>
        </authorList>
    </citation>
    <scope>NUCLEOTIDE SEQUENCE [LARGE SCALE GENOMIC DNA]</scope>
    <source>
        <strain evidence="9">ATCC 29579 / DSM 644 / NCIMB 8303 / VKM B-1760 / Hildenborough</strain>
    </source>
</reference>
<feature type="transmembrane region" description="Helical" evidence="7">
    <location>
        <begin position="21"/>
        <end position="45"/>
    </location>
</feature>
<dbReference type="EMBL" id="AE017285">
    <property type="protein sequence ID" value="AAS97855.1"/>
    <property type="molecule type" value="Genomic_DNA"/>
</dbReference>
<dbReference type="PhylomeDB" id="Q725N8"/>
<gene>
    <name evidence="8" type="ordered locus">DVU_3386</name>
</gene>
<evidence type="ECO:0000256" key="3">
    <source>
        <dbReference type="ARBA" id="ARBA00022475"/>
    </source>
</evidence>
<dbReference type="Proteomes" id="UP000002194">
    <property type="component" value="Chromosome"/>
</dbReference>
<dbReference type="eggNOG" id="COG0701">
    <property type="taxonomic scope" value="Bacteria"/>
</dbReference>
<keyword evidence="6 7" id="KW-0472">Membrane</keyword>
<sequence length="460" mass="46410">MFIMQPEDTMTLIHDIILASWDILLEAAPYVLFGFFVAGLLKAYVPASFVARHLGRGHVGPVFKAALFGIPLPLCSCGVIPAAAGLRQQGASKGATTSFLIATPETGVDSMAVTWALLDPVMTVARPFAALLTSVAAGLMVDLFPERKRGESEISPPVMSPSRDAALHDGPTTLPAPVIAPVLHGAAGIAAAGSVSLGPIREHAACTCSGHASVAASACCGTSHSVSAPSGASCGCGSAAHAHSGTGCCGHDTPIGQVSGGFSGVVERFRGGMRFAFGELVADIGGWLLLGVVLAAVITILIPDDLFSGTFASGIGGILLMMVVGIPLYVCATASTPIAAAFALKGISPGAALVFLLAGPATNVATITVVARMLGRKAAVIYVAVIGVMSVALGLAVNMLYGWLGMGVTGWVQGSADAEPGMLSAVAAVVLLLLVLYQWLPALVARLRGEAHPAGCGCGH</sequence>
<accession>Q725N8</accession>
<keyword evidence="4 7" id="KW-0812">Transmembrane</keyword>
<dbReference type="KEGG" id="dvu:DVU_3386"/>
<dbReference type="PATRIC" id="fig|882.5.peg.3071"/>
<dbReference type="InterPro" id="IPR052923">
    <property type="entry name" value="UPF0718"/>
</dbReference>
<comment type="similarity">
    <text evidence="2">Belongs to the UPF0718 family.</text>
</comment>
<keyword evidence="9" id="KW-1185">Reference proteome</keyword>
<proteinExistence type="inferred from homology"/>
<dbReference type="EnsemblBacteria" id="AAS97855">
    <property type="protein sequence ID" value="AAS97855"/>
    <property type="gene ID" value="DVU_3386"/>
</dbReference>
<dbReference type="AlphaFoldDB" id="Q725N8"/>
<comment type="subcellular location">
    <subcellularLocation>
        <location evidence="1">Cell membrane</location>
        <topology evidence="1">Multi-pass membrane protein</topology>
    </subcellularLocation>
</comment>
<feature type="transmembrane region" description="Helical" evidence="7">
    <location>
        <begin position="65"/>
        <end position="86"/>
    </location>
</feature>
<evidence type="ECO:0000256" key="1">
    <source>
        <dbReference type="ARBA" id="ARBA00004651"/>
    </source>
</evidence>
<evidence type="ECO:0000256" key="7">
    <source>
        <dbReference type="SAM" id="Phobius"/>
    </source>
</evidence>
<feature type="transmembrane region" description="Helical" evidence="7">
    <location>
        <begin position="380"/>
        <end position="401"/>
    </location>
</feature>
<dbReference type="Pfam" id="PF03773">
    <property type="entry name" value="ArsP_1"/>
    <property type="match status" value="1"/>
</dbReference>
<keyword evidence="3" id="KW-1003">Cell membrane</keyword>
<dbReference type="OrthoDB" id="9770315at2"/>
<dbReference type="GO" id="GO:0005886">
    <property type="term" value="C:plasma membrane"/>
    <property type="evidence" value="ECO:0007669"/>
    <property type="project" value="UniProtKB-SubCell"/>
</dbReference>
<feature type="transmembrane region" description="Helical" evidence="7">
    <location>
        <begin position="280"/>
        <end position="302"/>
    </location>
</feature>
<dbReference type="PANTHER" id="PTHR34184:SF4">
    <property type="entry name" value="UPF0718 PROTEIN YCGR"/>
    <property type="match status" value="1"/>
</dbReference>
<evidence type="ECO:0000313" key="8">
    <source>
        <dbReference type="EMBL" id="AAS97855.1"/>
    </source>
</evidence>
<evidence type="ECO:0000256" key="2">
    <source>
        <dbReference type="ARBA" id="ARBA00006386"/>
    </source>
</evidence>
<evidence type="ECO:0000256" key="4">
    <source>
        <dbReference type="ARBA" id="ARBA00022692"/>
    </source>
</evidence>
<evidence type="ECO:0000313" key="9">
    <source>
        <dbReference type="Proteomes" id="UP000002194"/>
    </source>
</evidence>
<dbReference type="PANTHER" id="PTHR34184">
    <property type="entry name" value="UPF0718 PROTEIN YCGR"/>
    <property type="match status" value="1"/>
</dbReference>